<proteinExistence type="predicted"/>
<reference evidence="3" key="1">
    <citation type="submission" date="2018-11" db="EMBL/GenBank/DDBJ databases">
        <authorList>
            <person name="Alioto T."/>
            <person name="Alioto T."/>
        </authorList>
    </citation>
    <scope>NUCLEOTIDE SEQUENCE</scope>
</reference>
<feature type="region of interest" description="Disordered" evidence="1">
    <location>
        <begin position="252"/>
        <end position="277"/>
    </location>
</feature>
<accession>A0A8B6DG50</accession>
<feature type="compositionally biased region" description="Basic residues" evidence="1">
    <location>
        <begin position="455"/>
        <end position="465"/>
    </location>
</feature>
<dbReference type="AlphaFoldDB" id="A0A8B6DG50"/>
<feature type="compositionally biased region" description="Acidic residues" evidence="1">
    <location>
        <begin position="378"/>
        <end position="393"/>
    </location>
</feature>
<organism evidence="3 4">
    <name type="scientific">Mytilus galloprovincialis</name>
    <name type="common">Mediterranean mussel</name>
    <dbReference type="NCBI Taxonomy" id="29158"/>
    <lineage>
        <taxon>Eukaryota</taxon>
        <taxon>Metazoa</taxon>
        <taxon>Spiralia</taxon>
        <taxon>Lophotrochozoa</taxon>
        <taxon>Mollusca</taxon>
        <taxon>Bivalvia</taxon>
        <taxon>Autobranchia</taxon>
        <taxon>Pteriomorphia</taxon>
        <taxon>Mytilida</taxon>
        <taxon>Mytiloidea</taxon>
        <taxon>Mytilidae</taxon>
        <taxon>Mytilinae</taxon>
        <taxon>Mytilus</taxon>
    </lineage>
</organism>
<feature type="compositionally biased region" description="Low complexity" evidence="1">
    <location>
        <begin position="24"/>
        <end position="36"/>
    </location>
</feature>
<keyword evidence="4" id="KW-1185">Reference proteome</keyword>
<evidence type="ECO:0000256" key="2">
    <source>
        <dbReference type="SAM" id="SignalP"/>
    </source>
</evidence>
<feature type="compositionally biased region" description="Polar residues" evidence="1">
    <location>
        <begin position="140"/>
        <end position="151"/>
    </location>
</feature>
<feature type="compositionally biased region" description="Polar residues" evidence="1">
    <location>
        <begin position="42"/>
        <end position="57"/>
    </location>
</feature>
<feature type="compositionally biased region" description="Polar residues" evidence="1">
    <location>
        <begin position="68"/>
        <end position="93"/>
    </location>
</feature>
<name>A0A8B6DG50_MYTGA</name>
<gene>
    <name evidence="3" type="ORF">MGAL_10B076455</name>
</gene>
<evidence type="ECO:0000313" key="3">
    <source>
        <dbReference type="EMBL" id="VDI18641.1"/>
    </source>
</evidence>
<feature type="chain" id="PRO_5032812067" evidence="2">
    <location>
        <begin position="20"/>
        <end position="492"/>
    </location>
</feature>
<keyword evidence="2" id="KW-0732">Signal</keyword>
<dbReference type="OrthoDB" id="6153835at2759"/>
<feature type="compositionally biased region" description="Basic residues" evidence="1">
    <location>
        <begin position="101"/>
        <end position="114"/>
    </location>
</feature>
<comment type="caution">
    <text evidence="3">The sequence shown here is derived from an EMBL/GenBank/DDBJ whole genome shotgun (WGS) entry which is preliminary data.</text>
</comment>
<dbReference type="Proteomes" id="UP000596742">
    <property type="component" value="Unassembled WGS sequence"/>
</dbReference>
<feature type="region of interest" description="Disordered" evidence="1">
    <location>
        <begin position="450"/>
        <end position="492"/>
    </location>
</feature>
<evidence type="ECO:0000256" key="1">
    <source>
        <dbReference type="SAM" id="MobiDB-lite"/>
    </source>
</evidence>
<evidence type="ECO:0000313" key="4">
    <source>
        <dbReference type="Proteomes" id="UP000596742"/>
    </source>
</evidence>
<feature type="region of interest" description="Disordered" evidence="1">
    <location>
        <begin position="24"/>
        <end position="151"/>
    </location>
</feature>
<feature type="signal peptide" evidence="2">
    <location>
        <begin position="1"/>
        <end position="19"/>
    </location>
</feature>
<sequence length="492" mass="55448">MRKLAVIWIFTLFIVYISAGFENGENGNNGNNGVVVLPGVDDTSSPMTPIGDDNTTPPMQPSEPAVTSPPTEVGNPTPQITGGNTTPRSTGGNKTPPIRGGKPHKKLRLRSLKRWVRDPDSWDFSSESSSGAWRSKTVHGGQSSSSWGSDNYWDSDSYEIQPAINNMKNRLAPRFGYDSDSDDWYSERWDSDSDDRFTISKSAIKTVAPKRRVGVLNNVLDSDSGWYSDDSSDKSDDWYSTEELDGKIMNKIGNNKQKPINKAVGRPSGQFSDSDSEWYSSEEWNDKRINKVGNNKINNNIKAGKKVRAYFSDSDDSDWYSSTSEEWDDKQTKKNGNNKNNNNIKAEIKKMAHFGGSDSDWYSDDWYSDDKDDRNDDNGDDWYSDDNDLWESDSSERNFKRKTANPTKVPGNGKVVIPKTVLSEGWEDDDSDMDDWWEDKGRASNIVRRLNTPKLRSRTAKRRPLSRALGLDDDDTDEKPIPGLKFLGRDDD</sequence>
<feature type="region of interest" description="Disordered" evidence="1">
    <location>
        <begin position="314"/>
        <end position="342"/>
    </location>
</feature>
<dbReference type="EMBL" id="UYJE01003371">
    <property type="protein sequence ID" value="VDI18641.1"/>
    <property type="molecule type" value="Genomic_DNA"/>
</dbReference>
<protein>
    <submittedName>
        <fullName evidence="3">Uncharacterized protein</fullName>
    </submittedName>
</protein>
<feature type="region of interest" description="Disordered" evidence="1">
    <location>
        <begin position="372"/>
        <end position="414"/>
    </location>
</feature>